<gene>
    <name evidence="1" type="ORF">BTN85_0971</name>
</gene>
<evidence type="ECO:0000313" key="2">
    <source>
        <dbReference type="Proteomes" id="UP000185744"/>
    </source>
</evidence>
<accession>A0A1Q6DVS5</accession>
<sequence>MIVCIREAGDGKIKLLWIKGTSGKTFLLEKM</sequence>
<organism evidence="1 2">
    <name type="scientific">Methanohalarchaeum thermophilum</name>
    <dbReference type="NCBI Taxonomy" id="1903181"/>
    <lineage>
        <taxon>Archaea</taxon>
        <taxon>Methanobacteriati</taxon>
        <taxon>Methanobacteriota</taxon>
        <taxon>Methanonatronarchaeia</taxon>
        <taxon>Methanonatronarchaeales</taxon>
        <taxon>Methanonatronarchaeaceae</taxon>
        <taxon>Candidatus Methanohalarchaeum</taxon>
    </lineage>
</organism>
<dbReference type="Proteomes" id="UP000185744">
    <property type="component" value="Unassembled WGS sequence"/>
</dbReference>
<dbReference type="InParanoid" id="A0A1Q6DVS5"/>
<proteinExistence type="predicted"/>
<evidence type="ECO:0000313" key="1">
    <source>
        <dbReference type="EMBL" id="OKY78480.1"/>
    </source>
</evidence>
<comment type="caution">
    <text evidence="1">The sequence shown here is derived from an EMBL/GenBank/DDBJ whole genome shotgun (WGS) entry which is preliminary data.</text>
</comment>
<name>A0A1Q6DVS5_METT1</name>
<reference evidence="1" key="1">
    <citation type="submission" date="2016-12" db="EMBL/GenBank/DDBJ databases">
        <title>Discovery of methanogenic haloarchaea.</title>
        <authorList>
            <person name="Sorokin D.Y."/>
            <person name="Makarova K.S."/>
            <person name="Abbas B."/>
            <person name="Ferrer M."/>
            <person name="Golyshin P.N."/>
        </authorList>
    </citation>
    <scope>NUCLEOTIDE SEQUENCE [LARGE SCALE GENOMIC DNA]</scope>
    <source>
        <strain evidence="1">HMET1</strain>
    </source>
</reference>
<dbReference type="EMBL" id="MSDW01000001">
    <property type="protein sequence ID" value="OKY78480.1"/>
    <property type="molecule type" value="Genomic_DNA"/>
</dbReference>
<keyword evidence="2" id="KW-1185">Reference proteome</keyword>
<dbReference type="AlphaFoldDB" id="A0A1Q6DVS5"/>
<protein>
    <submittedName>
        <fullName evidence="1">Uncharacterized protein</fullName>
    </submittedName>
</protein>